<dbReference type="FunFam" id="3.40.50.720:FF:000084">
    <property type="entry name" value="Short-chain dehydrogenase reductase"/>
    <property type="match status" value="1"/>
</dbReference>
<dbReference type="EMBL" id="LFBV01000002">
    <property type="protein sequence ID" value="OKH94420.1"/>
    <property type="molecule type" value="Genomic_DNA"/>
</dbReference>
<dbReference type="Proteomes" id="UP000186455">
    <property type="component" value="Unassembled WGS sequence"/>
</dbReference>
<dbReference type="InterPro" id="IPR002347">
    <property type="entry name" value="SDR_fam"/>
</dbReference>
<dbReference type="NCBIfam" id="NF005468">
    <property type="entry name" value="PRK07062.1"/>
    <property type="match status" value="1"/>
</dbReference>
<dbReference type="SMART" id="SM00822">
    <property type="entry name" value="PKS_KR"/>
    <property type="match status" value="1"/>
</dbReference>
<gene>
    <name evidence="4" type="ORF">AB852_08930</name>
</gene>
<keyword evidence="5" id="KW-1185">Reference proteome</keyword>
<dbReference type="InterPro" id="IPR050259">
    <property type="entry name" value="SDR"/>
</dbReference>
<organism evidence="4 5">
    <name type="scientific">Streptomyces uncialis</name>
    <dbReference type="NCBI Taxonomy" id="1048205"/>
    <lineage>
        <taxon>Bacteria</taxon>
        <taxon>Bacillati</taxon>
        <taxon>Actinomycetota</taxon>
        <taxon>Actinomycetes</taxon>
        <taxon>Kitasatosporales</taxon>
        <taxon>Streptomycetaceae</taxon>
        <taxon>Streptomyces</taxon>
    </lineage>
</organism>
<dbReference type="InterPro" id="IPR057326">
    <property type="entry name" value="KR_dom"/>
</dbReference>
<protein>
    <submittedName>
        <fullName evidence="4">Short-chain dehydrogenase</fullName>
    </submittedName>
</protein>
<dbReference type="PRINTS" id="PR00080">
    <property type="entry name" value="SDRFAMILY"/>
</dbReference>
<evidence type="ECO:0000256" key="2">
    <source>
        <dbReference type="ARBA" id="ARBA00023002"/>
    </source>
</evidence>
<comment type="caution">
    <text evidence="4">The sequence shown here is derived from an EMBL/GenBank/DDBJ whole genome shotgun (WGS) entry which is preliminary data.</text>
</comment>
<name>A0A1Q4V9P1_9ACTN</name>
<dbReference type="PRINTS" id="PR00081">
    <property type="entry name" value="GDHRDH"/>
</dbReference>
<reference evidence="4 5" key="1">
    <citation type="submission" date="2015-06" db="EMBL/GenBank/DDBJ databases">
        <title>Cloning and characterization of the uncialamcin biosynthetic gene cluster.</title>
        <authorList>
            <person name="Yan X."/>
            <person name="Huang T."/>
            <person name="Ge H."/>
            <person name="Shen B."/>
        </authorList>
    </citation>
    <scope>NUCLEOTIDE SEQUENCE [LARGE SCALE GENOMIC DNA]</scope>
    <source>
        <strain evidence="4 5">DCA2648</strain>
    </source>
</reference>
<evidence type="ECO:0000256" key="1">
    <source>
        <dbReference type="ARBA" id="ARBA00006484"/>
    </source>
</evidence>
<dbReference type="Gene3D" id="3.40.50.720">
    <property type="entry name" value="NAD(P)-binding Rossmann-like Domain"/>
    <property type="match status" value="1"/>
</dbReference>
<dbReference type="Pfam" id="PF13561">
    <property type="entry name" value="adh_short_C2"/>
    <property type="match status" value="1"/>
</dbReference>
<keyword evidence="2" id="KW-0560">Oxidoreductase</keyword>
<comment type="similarity">
    <text evidence="1">Belongs to the short-chain dehydrogenases/reductases (SDR) family.</text>
</comment>
<sequence length="258" mass="27267">MDLGLRERAYLVTGASSGVGLATARLLLDEGCSLAVCARDGDRLARELGPDGDRLVTTAADVLDPEAVARLTDAARRRFGRLDGVVNNAGGSLMAPWPDTTRTQWREELELKLFSVLNTVEATLPLLSASDAGAVVNVNAILARQPEPRLAATSAARAALLNLTRTLADDLGPRGIRVNSVCLGLIDTGQWRRRHEAEGGALDYTRWSARLAADRGIPLGRLGTAEEVAFPIASLLSPRSAYITGATVDVGGGVGRYV</sequence>
<dbReference type="SUPFAM" id="SSF51735">
    <property type="entry name" value="NAD(P)-binding Rossmann-fold domains"/>
    <property type="match status" value="1"/>
</dbReference>
<dbReference type="GO" id="GO:0016491">
    <property type="term" value="F:oxidoreductase activity"/>
    <property type="evidence" value="ECO:0007669"/>
    <property type="project" value="UniProtKB-KW"/>
</dbReference>
<evidence type="ECO:0000313" key="5">
    <source>
        <dbReference type="Proteomes" id="UP000186455"/>
    </source>
</evidence>
<dbReference type="AlphaFoldDB" id="A0A1Q4V9P1"/>
<dbReference type="PANTHER" id="PTHR42879">
    <property type="entry name" value="3-OXOACYL-(ACYL-CARRIER-PROTEIN) REDUCTASE"/>
    <property type="match status" value="1"/>
</dbReference>
<dbReference type="GeneID" id="96790181"/>
<dbReference type="RefSeq" id="WP_073785903.1">
    <property type="nucleotide sequence ID" value="NZ_CP109583.1"/>
</dbReference>
<accession>A0A1Q4V9P1</accession>
<dbReference type="PANTHER" id="PTHR42879:SF6">
    <property type="entry name" value="NADPH-DEPENDENT REDUCTASE BACG"/>
    <property type="match status" value="1"/>
</dbReference>
<dbReference type="InterPro" id="IPR036291">
    <property type="entry name" value="NAD(P)-bd_dom_sf"/>
</dbReference>
<feature type="domain" description="Ketoreductase" evidence="3">
    <location>
        <begin position="8"/>
        <end position="166"/>
    </location>
</feature>
<evidence type="ECO:0000259" key="3">
    <source>
        <dbReference type="SMART" id="SM00822"/>
    </source>
</evidence>
<evidence type="ECO:0000313" key="4">
    <source>
        <dbReference type="EMBL" id="OKH94420.1"/>
    </source>
</evidence>
<dbReference type="STRING" id="1048205.AB852_08930"/>
<proteinExistence type="inferred from homology"/>